<protein>
    <submittedName>
        <fullName evidence="2">Uncharacterized protein</fullName>
    </submittedName>
</protein>
<reference evidence="2" key="1">
    <citation type="submission" date="2023-07" db="EMBL/GenBank/DDBJ databases">
        <title>Chromosome-level Genome Assembly of Striped Snakehead (Channa striata).</title>
        <authorList>
            <person name="Liu H."/>
        </authorList>
    </citation>
    <scope>NUCLEOTIDE SEQUENCE</scope>
    <source>
        <strain evidence="2">Gz</strain>
        <tissue evidence="2">Muscle</tissue>
    </source>
</reference>
<accession>A0AA88SRE1</accession>
<dbReference type="Proteomes" id="UP001187415">
    <property type="component" value="Unassembled WGS sequence"/>
</dbReference>
<feature type="compositionally biased region" description="Polar residues" evidence="1">
    <location>
        <begin position="19"/>
        <end position="30"/>
    </location>
</feature>
<name>A0AA88SRE1_CHASR</name>
<gene>
    <name evidence="2" type="ORF">Q5P01_012729</name>
</gene>
<feature type="region of interest" description="Disordered" evidence="1">
    <location>
        <begin position="1"/>
        <end position="57"/>
    </location>
</feature>
<dbReference type="AlphaFoldDB" id="A0AA88SRE1"/>
<proteinExistence type="predicted"/>
<comment type="caution">
    <text evidence="2">The sequence shown here is derived from an EMBL/GenBank/DDBJ whole genome shotgun (WGS) entry which is preliminary data.</text>
</comment>
<evidence type="ECO:0000256" key="1">
    <source>
        <dbReference type="SAM" id="MobiDB-lite"/>
    </source>
</evidence>
<evidence type="ECO:0000313" key="3">
    <source>
        <dbReference type="Proteomes" id="UP001187415"/>
    </source>
</evidence>
<sequence length="96" mass="10809">MSNRHSRRDRRPDTQQQPVSNKFQNSSAAAKNSHLDRRGMESWACGGGAAGWKMNDRGVEAEQERSAVSSIPYPVTMLSQQRRGKEVLLGRVWEPV</sequence>
<evidence type="ECO:0000313" key="2">
    <source>
        <dbReference type="EMBL" id="KAK2842529.1"/>
    </source>
</evidence>
<dbReference type="EMBL" id="JAUPFM010000009">
    <property type="protein sequence ID" value="KAK2842529.1"/>
    <property type="molecule type" value="Genomic_DNA"/>
</dbReference>
<keyword evidence="3" id="KW-1185">Reference proteome</keyword>
<organism evidence="2 3">
    <name type="scientific">Channa striata</name>
    <name type="common">Snakehead murrel</name>
    <name type="synonym">Ophicephalus striatus</name>
    <dbReference type="NCBI Taxonomy" id="64152"/>
    <lineage>
        <taxon>Eukaryota</taxon>
        <taxon>Metazoa</taxon>
        <taxon>Chordata</taxon>
        <taxon>Craniata</taxon>
        <taxon>Vertebrata</taxon>
        <taxon>Euteleostomi</taxon>
        <taxon>Actinopterygii</taxon>
        <taxon>Neopterygii</taxon>
        <taxon>Teleostei</taxon>
        <taxon>Neoteleostei</taxon>
        <taxon>Acanthomorphata</taxon>
        <taxon>Anabantaria</taxon>
        <taxon>Anabantiformes</taxon>
        <taxon>Channoidei</taxon>
        <taxon>Channidae</taxon>
        <taxon>Channa</taxon>
    </lineage>
</organism>